<name>V2XDB9_MONRO</name>
<keyword evidence="2" id="KW-1185">Reference proteome</keyword>
<proteinExistence type="predicted"/>
<gene>
    <name evidence="1" type="ORF">Moror_16532</name>
</gene>
<dbReference type="STRING" id="1381753.V2XDB9"/>
<accession>V2XDB9</accession>
<dbReference type="EMBL" id="AWSO01000402">
    <property type="protein sequence ID" value="ESK90826.1"/>
    <property type="molecule type" value="Genomic_DNA"/>
</dbReference>
<organism evidence="1 2">
    <name type="scientific">Moniliophthora roreri (strain MCA 2997)</name>
    <name type="common">Cocoa frosty pod rot fungus</name>
    <name type="synonym">Crinipellis roreri</name>
    <dbReference type="NCBI Taxonomy" id="1381753"/>
    <lineage>
        <taxon>Eukaryota</taxon>
        <taxon>Fungi</taxon>
        <taxon>Dikarya</taxon>
        <taxon>Basidiomycota</taxon>
        <taxon>Agaricomycotina</taxon>
        <taxon>Agaricomycetes</taxon>
        <taxon>Agaricomycetidae</taxon>
        <taxon>Agaricales</taxon>
        <taxon>Marasmiineae</taxon>
        <taxon>Marasmiaceae</taxon>
        <taxon>Moniliophthora</taxon>
    </lineage>
</organism>
<comment type="caution">
    <text evidence="1">The sequence shown here is derived from an EMBL/GenBank/DDBJ whole genome shotgun (WGS) entry which is preliminary data.</text>
</comment>
<reference evidence="1 2" key="1">
    <citation type="journal article" date="2014" name="BMC Genomics">
        <title>Genome and secretome analysis of the hemibiotrophic fungal pathogen, Moniliophthora roreri, which causes frosty pod rot disease of cacao: mechanisms of the biotrophic and necrotrophic phases.</title>
        <authorList>
            <person name="Meinhardt L.W."/>
            <person name="Costa G.G.L."/>
            <person name="Thomazella D.P.T."/>
            <person name="Teixeira P.J.P.L."/>
            <person name="Carazzolle M.F."/>
            <person name="Schuster S.C."/>
            <person name="Carlson J.E."/>
            <person name="Guiltinan M.J."/>
            <person name="Mieczkowski P."/>
            <person name="Farmer A."/>
            <person name="Ramaraj T."/>
            <person name="Crozier J."/>
            <person name="Davis R.E."/>
            <person name="Shao J."/>
            <person name="Melnick R.L."/>
            <person name="Pereira G.A.G."/>
            <person name="Bailey B.A."/>
        </authorList>
    </citation>
    <scope>NUCLEOTIDE SEQUENCE [LARGE SCALE GENOMIC DNA]</scope>
    <source>
        <strain evidence="1 2">MCA 2997</strain>
    </source>
</reference>
<evidence type="ECO:0000313" key="2">
    <source>
        <dbReference type="Proteomes" id="UP000017559"/>
    </source>
</evidence>
<dbReference type="KEGG" id="mrr:Moror_16532"/>
<evidence type="ECO:0000313" key="1">
    <source>
        <dbReference type="EMBL" id="ESK90826.1"/>
    </source>
</evidence>
<sequence length="239" mass="25425">MHLEKLFFSTSWLTLAGTAIAGLAMFWPVPLERMDVGASMSVDYYSPLANGGSMLIDAGWGFGEPLNVIISGLSSAQVLTDEGFVNYARAIGFSKECLGIHLGDPMPANLGDGNGWVNQTIELRQHYGNIVFGTCWESLVGGNHFRMYRQNGSQAPSGALFLAVSKEENVTAHHMIVADGYNIGRDDLGIRAAGTTSFLGVKYRTVARNVSGLLAPGSKGVNHGIATDGITTVLTVTIV</sequence>
<dbReference type="OrthoDB" id="2310204at2759"/>
<protein>
    <submittedName>
        <fullName evidence="1">Secreted protein</fullName>
    </submittedName>
</protein>
<dbReference type="Proteomes" id="UP000017559">
    <property type="component" value="Unassembled WGS sequence"/>
</dbReference>
<dbReference type="HOGENOM" id="CLU_061244_1_1_1"/>
<dbReference type="AlphaFoldDB" id="V2XDB9"/>